<sequence>MKIKMSNIGNDQSSDTYIWIQGNIRGVGCLIYGATSTIKGALQNNFRIEDATNGDHIAGKFIN</sequence>
<evidence type="ECO:0000313" key="2">
    <source>
        <dbReference type="Proteomes" id="UP000729913"/>
    </source>
</evidence>
<proteinExistence type="predicted"/>
<dbReference type="AlphaFoldDB" id="A0A8J5QLE6"/>
<gene>
    <name evidence="1" type="ORF">G9C98_007761</name>
</gene>
<organism evidence="1 2">
    <name type="scientific">Cotesia typhae</name>
    <dbReference type="NCBI Taxonomy" id="2053667"/>
    <lineage>
        <taxon>Eukaryota</taxon>
        <taxon>Metazoa</taxon>
        <taxon>Ecdysozoa</taxon>
        <taxon>Arthropoda</taxon>
        <taxon>Hexapoda</taxon>
        <taxon>Insecta</taxon>
        <taxon>Pterygota</taxon>
        <taxon>Neoptera</taxon>
        <taxon>Endopterygota</taxon>
        <taxon>Hymenoptera</taxon>
        <taxon>Apocrita</taxon>
        <taxon>Ichneumonoidea</taxon>
        <taxon>Braconidae</taxon>
        <taxon>Microgastrinae</taxon>
        <taxon>Cotesia</taxon>
    </lineage>
</organism>
<protein>
    <submittedName>
        <fullName evidence="1">Uncharacterized protein</fullName>
    </submittedName>
</protein>
<dbReference type="Proteomes" id="UP000729913">
    <property type="component" value="Unassembled WGS sequence"/>
</dbReference>
<comment type="caution">
    <text evidence="1">The sequence shown here is derived from an EMBL/GenBank/DDBJ whole genome shotgun (WGS) entry which is preliminary data.</text>
</comment>
<dbReference type="EMBL" id="JAAOIC020000067">
    <property type="protein sequence ID" value="KAG8034685.1"/>
    <property type="molecule type" value="Genomic_DNA"/>
</dbReference>
<evidence type="ECO:0000313" key="1">
    <source>
        <dbReference type="EMBL" id="KAG8034685.1"/>
    </source>
</evidence>
<reference evidence="1" key="1">
    <citation type="submission" date="2020-03" db="EMBL/GenBank/DDBJ databases">
        <authorList>
            <person name="Chebbi M.A."/>
            <person name="Drezen J.M."/>
        </authorList>
    </citation>
    <scope>NUCLEOTIDE SEQUENCE</scope>
    <source>
        <tissue evidence="1">Whole body</tissue>
    </source>
</reference>
<reference evidence="1" key="2">
    <citation type="submission" date="2021-04" db="EMBL/GenBank/DDBJ databases">
        <title>Genome-wide patterns of bracovirus chromosomal integration into multiple host tissues during parasitism.</title>
        <authorList>
            <person name="Chebbi M.A.C."/>
        </authorList>
    </citation>
    <scope>NUCLEOTIDE SEQUENCE</scope>
    <source>
        <tissue evidence="1">Whole body</tissue>
    </source>
</reference>
<name>A0A8J5QLE6_9HYME</name>
<accession>A0A8J5QLE6</accession>
<keyword evidence="2" id="KW-1185">Reference proteome</keyword>